<reference evidence="2 5" key="2">
    <citation type="submission" date="2020-08" db="EMBL/GenBank/DDBJ databases">
        <title>Genomic Encyclopedia of Type Strains, Phase IV (KMG-IV): sequencing the most valuable type-strain genomes for metagenomic binning, comparative biology and taxonomic classification.</title>
        <authorList>
            <person name="Goeker M."/>
        </authorList>
    </citation>
    <scope>NUCLEOTIDE SEQUENCE [LARGE SCALE GENOMIC DNA]</scope>
    <source>
        <strain evidence="2 5">DSM 12421</strain>
    </source>
</reference>
<reference evidence="3 4" key="1">
    <citation type="submission" date="2019-10" db="EMBL/GenBank/DDBJ databases">
        <title>Genome Sequences from Six Type Strain Members of the Archaeal Family Sulfolobaceae: Acidianus ambivalens, Acidianus infernus, Metallosphaera prunae, Stygiolobus azoricus, Sulfolobus metallicus, and Sulfurisphaera ohwakuensis.</title>
        <authorList>
            <person name="Counts J.A."/>
            <person name="Kelly R.M."/>
        </authorList>
    </citation>
    <scope>NUCLEOTIDE SEQUENCE [LARGE SCALE GENOMIC DNA]</scope>
    <source>
        <strain evidence="3 4">TA-1</strain>
    </source>
</reference>
<keyword evidence="4" id="KW-1185">Reference proteome</keyword>
<accession>A0A650CDP6</accession>
<dbReference type="Proteomes" id="UP000427373">
    <property type="component" value="Chromosome"/>
</dbReference>
<gene>
    <name evidence="3" type="ORF">D1869_01390</name>
    <name evidence="2" type="ORF">HNQ62_000839</name>
</gene>
<evidence type="ECO:0000256" key="1">
    <source>
        <dbReference type="SAM" id="Phobius"/>
    </source>
</evidence>
<dbReference type="RefSeq" id="WP_156013600.1">
    <property type="nucleotide sequence ID" value="NZ_CP045484.1"/>
</dbReference>
<name>A0A650CDP6_SULOH</name>
<protein>
    <submittedName>
        <fullName evidence="3">Uncharacterized protein</fullName>
    </submittedName>
</protein>
<keyword evidence="1" id="KW-1133">Transmembrane helix</keyword>
<evidence type="ECO:0000313" key="4">
    <source>
        <dbReference type="Proteomes" id="UP000427373"/>
    </source>
</evidence>
<dbReference type="GeneID" id="42799859"/>
<dbReference type="Proteomes" id="UP000582213">
    <property type="component" value="Unassembled WGS sequence"/>
</dbReference>
<proteinExistence type="predicted"/>
<keyword evidence="1" id="KW-0472">Membrane</keyword>
<evidence type="ECO:0000313" key="2">
    <source>
        <dbReference type="EMBL" id="MBB5253097.1"/>
    </source>
</evidence>
<feature type="transmembrane region" description="Helical" evidence="1">
    <location>
        <begin position="43"/>
        <end position="66"/>
    </location>
</feature>
<evidence type="ECO:0000313" key="3">
    <source>
        <dbReference type="EMBL" id="QGR15983.1"/>
    </source>
</evidence>
<dbReference type="KEGG" id="soh:D1869_01390"/>
<dbReference type="OrthoDB" id="374389at2157"/>
<dbReference type="EMBL" id="CP045484">
    <property type="protein sequence ID" value="QGR15983.1"/>
    <property type="molecule type" value="Genomic_DNA"/>
</dbReference>
<dbReference type="AlphaFoldDB" id="A0A650CDP6"/>
<organism evidence="3 4">
    <name type="scientific">Sulfurisphaera ohwakuensis</name>
    <dbReference type="NCBI Taxonomy" id="69656"/>
    <lineage>
        <taxon>Archaea</taxon>
        <taxon>Thermoproteota</taxon>
        <taxon>Thermoprotei</taxon>
        <taxon>Sulfolobales</taxon>
        <taxon>Sulfolobaceae</taxon>
        <taxon>Sulfurisphaera</taxon>
    </lineage>
</organism>
<feature type="transmembrane region" description="Helical" evidence="1">
    <location>
        <begin position="12"/>
        <end position="31"/>
    </location>
</feature>
<keyword evidence="1" id="KW-0812">Transmembrane</keyword>
<dbReference type="EMBL" id="JACHFY010000003">
    <property type="protein sequence ID" value="MBB5253097.1"/>
    <property type="molecule type" value="Genomic_DNA"/>
</dbReference>
<evidence type="ECO:0000313" key="5">
    <source>
        <dbReference type="Proteomes" id="UP000582213"/>
    </source>
</evidence>
<sequence>MKIYETGVKYERAFLYLSVSAALFILIPVFLSIRNIPNPLFTILEYVFDISFFCLIFFGILTVIAINKGKIIIYDDKIEIRKFRHIVLPWNEIKDVDIRYKSLVVSPITRKIISRKALEIYTIYGKTFSIEVQDPEKIINIVRSRIKL</sequence>